<keyword evidence="6" id="KW-1185">Reference proteome</keyword>
<feature type="domain" description="ABC transporter" evidence="4">
    <location>
        <begin position="5"/>
        <end position="237"/>
    </location>
</feature>
<dbReference type="GO" id="GO:0005524">
    <property type="term" value="F:ATP binding"/>
    <property type="evidence" value="ECO:0007669"/>
    <property type="project" value="UniProtKB-KW"/>
</dbReference>
<reference evidence="5" key="1">
    <citation type="submission" date="2020-06" db="EMBL/GenBank/DDBJ databases">
        <title>Insight into the genomes of haloalkaliphilic bacilli from Kenyan soda lakes.</title>
        <authorList>
            <person name="Mwirichia R."/>
            <person name="Villamizar G.C."/>
            <person name="Poehlein A."/>
            <person name="Mugweru J."/>
            <person name="Kipnyargis A."/>
            <person name="Kiplimo D."/>
            <person name="Orwa P."/>
            <person name="Daniel R."/>
        </authorList>
    </citation>
    <scope>NUCLEOTIDE SEQUENCE</scope>
    <source>
        <strain evidence="5">B1096_S55</strain>
    </source>
</reference>
<evidence type="ECO:0000259" key="4">
    <source>
        <dbReference type="PROSITE" id="PS50893"/>
    </source>
</evidence>
<dbReference type="InterPro" id="IPR003439">
    <property type="entry name" value="ABC_transporter-like_ATP-bd"/>
</dbReference>
<dbReference type="GO" id="GO:0016887">
    <property type="term" value="F:ATP hydrolysis activity"/>
    <property type="evidence" value="ECO:0007669"/>
    <property type="project" value="InterPro"/>
</dbReference>
<dbReference type="AlphaFoldDB" id="A0A9Q4AZY4"/>
<dbReference type="EMBL" id="JABXYM010000001">
    <property type="protein sequence ID" value="MCR6095769.1"/>
    <property type="molecule type" value="Genomic_DNA"/>
</dbReference>
<dbReference type="Gene3D" id="3.40.50.300">
    <property type="entry name" value="P-loop containing nucleotide triphosphate hydrolases"/>
    <property type="match status" value="1"/>
</dbReference>
<gene>
    <name evidence="5" type="ORF">HXA33_04365</name>
</gene>
<dbReference type="PANTHER" id="PTHR42711:SF19">
    <property type="entry name" value="DOXORUBICIN RESISTANCE ATP-BINDING PROTEIN DRRA"/>
    <property type="match status" value="1"/>
</dbReference>
<evidence type="ECO:0000256" key="2">
    <source>
        <dbReference type="ARBA" id="ARBA00022741"/>
    </source>
</evidence>
<dbReference type="SUPFAM" id="SSF52540">
    <property type="entry name" value="P-loop containing nucleoside triphosphate hydrolases"/>
    <property type="match status" value="1"/>
</dbReference>
<dbReference type="PANTHER" id="PTHR42711">
    <property type="entry name" value="ABC TRANSPORTER ATP-BINDING PROTEIN"/>
    <property type="match status" value="1"/>
</dbReference>
<dbReference type="RefSeq" id="WP_257820506.1">
    <property type="nucleotide sequence ID" value="NZ_JABXYM010000001.1"/>
</dbReference>
<evidence type="ECO:0000256" key="3">
    <source>
        <dbReference type="ARBA" id="ARBA00022840"/>
    </source>
</evidence>
<dbReference type="PROSITE" id="PS00211">
    <property type="entry name" value="ABC_TRANSPORTER_1"/>
    <property type="match status" value="1"/>
</dbReference>
<evidence type="ECO:0000256" key="1">
    <source>
        <dbReference type="ARBA" id="ARBA00022448"/>
    </source>
</evidence>
<comment type="caution">
    <text evidence="5">The sequence shown here is derived from an EMBL/GenBank/DDBJ whole genome shotgun (WGS) entry which is preliminary data.</text>
</comment>
<dbReference type="Pfam" id="PF00005">
    <property type="entry name" value="ABC_tran"/>
    <property type="match status" value="1"/>
</dbReference>
<evidence type="ECO:0000313" key="5">
    <source>
        <dbReference type="EMBL" id="MCR6095769.1"/>
    </source>
</evidence>
<dbReference type="InterPro" id="IPR003593">
    <property type="entry name" value="AAA+_ATPase"/>
</dbReference>
<keyword evidence="2" id="KW-0547">Nucleotide-binding</keyword>
<organism evidence="5 6">
    <name type="scientific">Salipaludibacillus agaradhaerens</name>
    <name type="common">Bacillus agaradhaerens</name>
    <dbReference type="NCBI Taxonomy" id="76935"/>
    <lineage>
        <taxon>Bacteria</taxon>
        <taxon>Bacillati</taxon>
        <taxon>Bacillota</taxon>
        <taxon>Bacilli</taxon>
        <taxon>Bacillales</taxon>
        <taxon>Bacillaceae</taxon>
    </lineage>
</organism>
<dbReference type="InterPro" id="IPR017871">
    <property type="entry name" value="ABC_transporter-like_CS"/>
</dbReference>
<protein>
    <submittedName>
        <fullName evidence="5">ABC transporter ATP-binding protein</fullName>
    </submittedName>
</protein>
<evidence type="ECO:0000313" key="6">
    <source>
        <dbReference type="Proteomes" id="UP001057753"/>
    </source>
</evidence>
<accession>A0A9Q4AZY4</accession>
<dbReference type="PROSITE" id="PS50893">
    <property type="entry name" value="ABC_TRANSPORTER_2"/>
    <property type="match status" value="1"/>
</dbReference>
<name>A0A9Q4AZY4_SALAG</name>
<keyword evidence="1" id="KW-0813">Transport</keyword>
<keyword evidence="3 5" id="KW-0067">ATP-binding</keyword>
<dbReference type="InterPro" id="IPR050763">
    <property type="entry name" value="ABC_transporter_ATP-binding"/>
</dbReference>
<proteinExistence type="predicted"/>
<dbReference type="SMART" id="SM00382">
    <property type="entry name" value="AAA"/>
    <property type="match status" value="1"/>
</dbReference>
<sequence length="316" mass="35250">METIFEVKNVTKSYKKGSITANSDISMSVHKGEILGLLGPNGAGKSTLIKQMVAHTDSTDGVITYKGINVKNQAKRVSREVAYYSQEPASLTSLKVKEAIYFCGRLRGLTRKSADAETAKLIGQLGLDEVQHKMLQRISGGQKRLAGIGTTLIGASQVLILDEPTNELDPKKRRLVWDIIQERNRDGVTIILVTHNILEAEQVVDRVAVINHGKLLALDKVSALKERVDQRLRVDITFQSNENTHFMMEELATFGALIPKTEQQARMMIEKNNLADIIEFIQSREDIHSYAITPPTLEDVYFHIDGDLNKEEPSNV</sequence>
<dbReference type="InterPro" id="IPR027417">
    <property type="entry name" value="P-loop_NTPase"/>
</dbReference>
<dbReference type="Proteomes" id="UP001057753">
    <property type="component" value="Unassembled WGS sequence"/>
</dbReference>